<evidence type="ECO:0000256" key="1">
    <source>
        <dbReference type="SAM" id="SignalP"/>
    </source>
</evidence>
<evidence type="ECO:0008006" key="3">
    <source>
        <dbReference type="Google" id="ProtNLM"/>
    </source>
</evidence>
<keyword evidence="1" id="KW-0732">Signal</keyword>
<dbReference type="AlphaFoldDB" id="A0A1B6DZX1"/>
<feature type="chain" id="PRO_5008581681" description="Protein TsetseEP domain-containing protein" evidence="1">
    <location>
        <begin position="21"/>
        <end position="344"/>
    </location>
</feature>
<reference evidence="2" key="1">
    <citation type="submission" date="2015-12" db="EMBL/GenBank/DDBJ databases">
        <title>De novo transcriptome assembly of four potential Pierce s Disease insect vectors from Arizona vineyards.</title>
        <authorList>
            <person name="Tassone E.E."/>
        </authorList>
    </citation>
    <scope>NUCLEOTIDE SEQUENCE</scope>
</reference>
<proteinExistence type="predicted"/>
<feature type="non-terminal residue" evidence="2">
    <location>
        <position position="1"/>
    </location>
</feature>
<feature type="non-terminal residue" evidence="2">
    <location>
        <position position="344"/>
    </location>
</feature>
<feature type="signal peptide" evidence="1">
    <location>
        <begin position="1"/>
        <end position="20"/>
    </location>
</feature>
<gene>
    <name evidence="2" type="ORF">g.8023</name>
</gene>
<protein>
    <recommendedName>
        <fullName evidence="3">Protein TsetseEP domain-containing protein</fullName>
    </recommendedName>
</protein>
<evidence type="ECO:0000313" key="2">
    <source>
        <dbReference type="EMBL" id="JAS31210.1"/>
    </source>
</evidence>
<dbReference type="EMBL" id="GEDC01006088">
    <property type="protein sequence ID" value="JAS31210.1"/>
    <property type="molecule type" value="Transcribed_RNA"/>
</dbReference>
<sequence length="344" mass="37435">RRSWVLCLVLGVVLQECVQATETIYTDADARNYAERYVVSTTNNLNQLGNNILILQKNVKNILQAITNTEINANNLAVSAKSSISGSTGIISSAASLVASKSQACADTAVERKNRIISETNNKITLALYKSDVFISAENELLTIKARLEDNNASVKISSLDQCTKHVVVTKGNLGVVINCLQHVSNNYVTYLNSESSVINTQFNIVSSLASSYLNNLVKVLNDIITKADEASMVEAELILDCAGLSAKKRLDAGIQKLIVADIDADAFLKSNSNNLIAAIESTKKTLDANLLNGQQQIALLIERLNYYATYYKYVNPSKAQEIQKLVDQVKVNATSQLQAIGKI</sequence>
<accession>A0A1B6DZX1</accession>
<name>A0A1B6DZX1_9HEMI</name>
<organism evidence="2">
    <name type="scientific">Clastoptera arizonana</name>
    <name type="common">Arizona spittle bug</name>
    <dbReference type="NCBI Taxonomy" id="38151"/>
    <lineage>
        <taxon>Eukaryota</taxon>
        <taxon>Metazoa</taxon>
        <taxon>Ecdysozoa</taxon>
        <taxon>Arthropoda</taxon>
        <taxon>Hexapoda</taxon>
        <taxon>Insecta</taxon>
        <taxon>Pterygota</taxon>
        <taxon>Neoptera</taxon>
        <taxon>Paraneoptera</taxon>
        <taxon>Hemiptera</taxon>
        <taxon>Auchenorrhyncha</taxon>
        <taxon>Cercopoidea</taxon>
        <taxon>Clastopteridae</taxon>
        <taxon>Clastoptera</taxon>
    </lineage>
</organism>